<dbReference type="EMBL" id="BAAAEU010000002">
    <property type="protein sequence ID" value="GAA0707175.1"/>
    <property type="molecule type" value="Genomic_DNA"/>
</dbReference>
<comment type="subcellular location">
    <subcellularLocation>
        <location evidence="1">Cell envelope</location>
    </subcellularLocation>
    <subcellularLocation>
        <location evidence="2">Cell outer membrane</location>
    </subcellularLocation>
    <subcellularLocation>
        <location evidence="3">Secreted</location>
    </subcellularLocation>
</comment>
<dbReference type="InterPro" id="IPR003368">
    <property type="entry name" value="POMP_repeat"/>
</dbReference>
<organism evidence="9 10">
    <name type="scientific">Dokdonella soli</name>
    <dbReference type="NCBI Taxonomy" id="529810"/>
    <lineage>
        <taxon>Bacteria</taxon>
        <taxon>Pseudomonadati</taxon>
        <taxon>Pseudomonadota</taxon>
        <taxon>Gammaproteobacteria</taxon>
        <taxon>Lysobacterales</taxon>
        <taxon>Rhodanobacteraceae</taxon>
        <taxon>Dokdonella</taxon>
    </lineage>
</organism>
<feature type="chain" id="PRO_5046373602" evidence="8">
    <location>
        <begin position="21"/>
        <end position="447"/>
    </location>
</feature>
<sequence length="447" mass="44908">MKIWSYLVCLVLLANAGAQASTLNVTSNSGAHNVQNACVLRDAITQLNTGAPTGGCGVVIAPARVDASVTPDCLCTANTIVLPVGITITLNEVDDVANNTGLPVITTSLTIQGNGSTIQRDPMLVCNRNGVTDPGEFSLIASGTTLILNQLTLSGGCADSADYQKAKGGAITNSGTLTLINVVLNGNYASNRGGALYSSGDVGVAGANYIHTSTFENNTSPSGGAIFIEGSSANLIINTSLFLQNSAGQFFAGGALLVGQGSAANIENSTFSKNSAGTGSAIEADGVVAIANSTFAENVASGGGASYQITAGGAGQQTTIKNSLFSENSGTAGNCSFGAGVVALFGVNLSTDASCTGFTLSGTDAKLSPLADNGGPTLTYALSPRSPAVDAVIDCTDNNSVPVTIDQRGHARPQNVTGIAQARCDIGAFELDDRIFSNGFEVPANGI</sequence>
<proteinExistence type="predicted"/>
<evidence type="ECO:0000313" key="9">
    <source>
        <dbReference type="EMBL" id="GAA0707175.1"/>
    </source>
</evidence>
<keyword evidence="10" id="KW-1185">Reference proteome</keyword>
<evidence type="ECO:0000256" key="4">
    <source>
        <dbReference type="ARBA" id="ARBA00022525"/>
    </source>
</evidence>
<keyword evidence="5 8" id="KW-0732">Signal</keyword>
<evidence type="ECO:0000256" key="5">
    <source>
        <dbReference type="ARBA" id="ARBA00022729"/>
    </source>
</evidence>
<evidence type="ECO:0000256" key="6">
    <source>
        <dbReference type="ARBA" id="ARBA00023136"/>
    </source>
</evidence>
<feature type="signal peptide" evidence="8">
    <location>
        <begin position="1"/>
        <end position="20"/>
    </location>
</feature>
<name>A0ABN1ICM1_9GAMM</name>
<dbReference type="InterPro" id="IPR011050">
    <property type="entry name" value="Pectin_lyase_fold/virulence"/>
</dbReference>
<dbReference type="SUPFAM" id="SSF51126">
    <property type="entry name" value="Pectin lyase-like"/>
    <property type="match status" value="1"/>
</dbReference>
<gene>
    <name evidence="9" type="ORF">GCM10009105_05740</name>
</gene>
<dbReference type="InterPro" id="IPR059226">
    <property type="entry name" value="Choice_anch_Q_dom"/>
</dbReference>
<evidence type="ECO:0000256" key="1">
    <source>
        <dbReference type="ARBA" id="ARBA00004196"/>
    </source>
</evidence>
<protein>
    <submittedName>
        <fullName evidence="9">CSLREA domain-containing protein</fullName>
    </submittedName>
</protein>
<reference evidence="10" key="1">
    <citation type="journal article" date="2019" name="Int. J. Syst. Evol. Microbiol.">
        <title>The Global Catalogue of Microorganisms (GCM) 10K type strain sequencing project: providing services to taxonomists for standard genome sequencing and annotation.</title>
        <authorList>
            <consortium name="The Broad Institute Genomics Platform"/>
            <consortium name="The Broad Institute Genome Sequencing Center for Infectious Disease"/>
            <person name="Wu L."/>
            <person name="Ma J."/>
        </authorList>
    </citation>
    <scope>NUCLEOTIDE SEQUENCE [LARGE SCALE GENOMIC DNA]</scope>
    <source>
        <strain evidence="10">JCM 15421</strain>
    </source>
</reference>
<dbReference type="Proteomes" id="UP001501523">
    <property type="component" value="Unassembled WGS sequence"/>
</dbReference>
<evidence type="ECO:0000256" key="7">
    <source>
        <dbReference type="ARBA" id="ARBA00023237"/>
    </source>
</evidence>
<comment type="caution">
    <text evidence="9">The sequence shown here is derived from an EMBL/GenBank/DDBJ whole genome shotgun (WGS) entry which is preliminary data.</text>
</comment>
<keyword evidence="6" id="KW-0472">Membrane</keyword>
<dbReference type="Pfam" id="PF02415">
    <property type="entry name" value="Chlam_PMP"/>
    <property type="match status" value="2"/>
</dbReference>
<evidence type="ECO:0000256" key="2">
    <source>
        <dbReference type="ARBA" id="ARBA00004442"/>
    </source>
</evidence>
<keyword evidence="7" id="KW-0998">Cell outer membrane</keyword>
<accession>A0ABN1ICM1</accession>
<dbReference type="NCBIfam" id="NF041518">
    <property type="entry name" value="choice_anch_Q"/>
    <property type="match status" value="1"/>
</dbReference>
<evidence type="ECO:0000313" key="10">
    <source>
        <dbReference type="Proteomes" id="UP001501523"/>
    </source>
</evidence>
<evidence type="ECO:0000256" key="8">
    <source>
        <dbReference type="SAM" id="SignalP"/>
    </source>
</evidence>
<keyword evidence="4" id="KW-0964">Secreted</keyword>
<dbReference type="RefSeq" id="WP_343786950.1">
    <property type="nucleotide sequence ID" value="NZ_BAAAEU010000002.1"/>
</dbReference>
<evidence type="ECO:0000256" key="3">
    <source>
        <dbReference type="ARBA" id="ARBA00004613"/>
    </source>
</evidence>